<proteinExistence type="predicted"/>
<feature type="non-terminal residue" evidence="1">
    <location>
        <position position="1"/>
    </location>
</feature>
<sequence length="75" mass="8697">DDITDLIISKDAPIYETVSGYNNDIHRLKKSEWQRWMPILGVYRLIKDHTANSGNDGKILCRLHSKTYETANSIY</sequence>
<name>X1URH6_9ZZZZ</name>
<reference evidence="1" key="1">
    <citation type="journal article" date="2014" name="Front. Microbiol.">
        <title>High frequency of phylogenetically diverse reductive dehalogenase-homologous genes in deep subseafloor sedimentary metagenomes.</title>
        <authorList>
            <person name="Kawai M."/>
            <person name="Futagami T."/>
            <person name="Toyoda A."/>
            <person name="Takaki Y."/>
            <person name="Nishi S."/>
            <person name="Hori S."/>
            <person name="Arai W."/>
            <person name="Tsubouchi T."/>
            <person name="Morono Y."/>
            <person name="Uchiyama I."/>
            <person name="Ito T."/>
            <person name="Fujiyama A."/>
            <person name="Inagaki F."/>
            <person name="Takami H."/>
        </authorList>
    </citation>
    <scope>NUCLEOTIDE SEQUENCE</scope>
    <source>
        <strain evidence="1">Expedition CK06-06</strain>
    </source>
</reference>
<evidence type="ECO:0000313" key="1">
    <source>
        <dbReference type="EMBL" id="GAJ20108.1"/>
    </source>
</evidence>
<gene>
    <name evidence="1" type="ORF">S12H4_62604</name>
</gene>
<feature type="non-terminal residue" evidence="1">
    <location>
        <position position="75"/>
    </location>
</feature>
<dbReference type="EMBL" id="BARW01042084">
    <property type="protein sequence ID" value="GAJ20108.1"/>
    <property type="molecule type" value="Genomic_DNA"/>
</dbReference>
<organism evidence="1">
    <name type="scientific">marine sediment metagenome</name>
    <dbReference type="NCBI Taxonomy" id="412755"/>
    <lineage>
        <taxon>unclassified sequences</taxon>
        <taxon>metagenomes</taxon>
        <taxon>ecological metagenomes</taxon>
    </lineage>
</organism>
<comment type="caution">
    <text evidence="1">The sequence shown here is derived from an EMBL/GenBank/DDBJ whole genome shotgun (WGS) entry which is preliminary data.</text>
</comment>
<dbReference type="AlphaFoldDB" id="X1URH6"/>
<accession>X1URH6</accession>
<protein>
    <submittedName>
        <fullName evidence="1">Uncharacterized protein</fullName>
    </submittedName>
</protein>